<evidence type="ECO:0000313" key="2">
    <source>
        <dbReference type="EMBL" id="MFC3168778.1"/>
    </source>
</evidence>
<dbReference type="RefSeq" id="WP_207467456.1">
    <property type="nucleotide sequence ID" value="NZ_JAFNAW010000015.1"/>
</dbReference>
<reference evidence="3" key="1">
    <citation type="journal article" date="2019" name="Int. J. Syst. Evol. Microbiol.">
        <title>The Global Catalogue of Microorganisms (GCM) 10K type strain sequencing project: providing services to taxonomists for standard genome sequencing and annotation.</title>
        <authorList>
            <consortium name="The Broad Institute Genomics Platform"/>
            <consortium name="The Broad Institute Genome Sequencing Center for Infectious Disease"/>
            <person name="Wu L."/>
            <person name="Ma J."/>
        </authorList>
    </citation>
    <scope>NUCLEOTIDE SEQUENCE [LARGE SCALE GENOMIC DNA]</scope>
    <source>
        <strain evidence="3">KCTC 52239</strain>
    </source>
</reference>
<dbReference type="InterPro" id="IPR036291">
    <property type="entry name" value="NAD(P)-bd_dom_sf"/>
</dbReference>
<accession>A0ABV7IE09</accession>
<comment type="caution">
    <text evidence="2">The sequence shown here is derived from an EMBL/GenBank/DDBJ whole genome shotgun (WGS) entry which is preliminary data.</text>
</comment>
<dbReference type="PANTHER" id="PTHR43245">
    <property type="entry name" value="BIFUNCTIONAL POLYMYXIN RESISTANCE PROTEIN ARNA"/>
    <property type="match status" value="1"/>
</dbReference>
<evidence type="ECO:0000259" key="1">
    <source>
        <dbReference type="Pfam" id="PF01370"/>
    </source>
</evidence>
<dbReference type="CDD" id="cd08946">
    <property type="entry name" value="SDR_e"/>
    <property type="match status" value="1"/>
</dbReference>
<dbReference type="SUPFAM" id="SSF51735">
    <property type="entry name" value="NAD(P)-binding Rossmann-fold domains"/>
    <property type="match status" value="1"/>
</dbReference>
<evidence type="ECO:0000313" key="3">
    <source>
        <dbReference type="Proteomes" id="UP001595557"/>
    </source>
</evidence>
<gene>
    <name evidence="2" type="ORF">ACFOD7_12040</name>
</gene>
<organism evidence="2 3">
    <name type="scientific">Paracoccus fontiphilus</name>
    <dbReference type="NCBI Taxonomy" id="1815556"/>
    <lineage>
        <taxon>Bacteria</taxon>
        <taxon>Pseudomonadati</taxon>
        <taxon>Pseudomonadota</taxon>
        <taxon>Alphaproteobacteria</taxon>
        <taxon>Rhodobacterales</taxon>
        <taxon>Paracoccaceae</taxon>
        <taxon>Paracoccus</taxon>
    </lineage>
</organism>
<dbReference type="Pfam" id="PF01370">
    <property type="entry name" value="Epimerase"/>
    <property type="match status" value="1"/>
</dbReference>
<dbReference type="InterPro" id="IPR050177">
    <property type="entry name" value="Lipid_A_modif_metabolic_enz"/>
</dbReference>
<sequence length="301" mass="31782">MKRILLTGATGFAGRELARQALASGIEVIAPVRPGPRADGLAAALPQVHLVPVQPGLGMVRAAVERRTPDAAIHLAASYLPDTAPHAAQTMIEANISFGTAMLELLRPSACRVFVAAGSQWQHATGQAQYSPNCLYAATKQAFGDILDHFAASCGFRTMVLKVADSYGPGDRRGRLIGRLAESFQAGRGMDLSPGGQELDLIHVRDVAAGFLAATQGLWDGSLQPSQSWALRGGHPRPLREVVALMERIAGGPVGARLGALDYPAGTVMTLWRQPLLPGWKPAIPLEDGLRDLLLAPAEAS</sequence>
<protein>
    <submittedName>
        <fullName evidence="2">NAD-dependent epimerase/dehydratase family protein</fullName>
    </submittedName>
</protein>
<dbReference type="EMBL" id="JBHRTE010000048">
    <property type="protein sequence ID" value="MFC3168778.1"/>
    <property type="molecule type" value="Genomic_DNA"/>
</dbReference>
<name>A0ABV7IE09_9RHOB</name>
<dbReference type="Proteomes" id="UP001595557">
    <property type="component" value="Unassembled WGS sequence"/>
</dbReference>
<dbReference type="Gene3D" id="3.40.50.720">
    <property type="entry name" value="NAD(P)-binding Rossmann-like Domain"/>
    <property type="match status" value="1"/>
</dbReference>
<feature type="domain" description="NAD-dependent epimerase/dehydratase" evidence="1">
    <location>
        <begin position="4"/>
        <end position="216"/>
    </location>
</feature>
<keyword evidence="3" id="KW-1185">Reference proteome</keyword>
<proteinExistence type="predicted"/>
<dbReference type="InterPro" id="IPR001509">
    <property type="entry name" value="Epimerase_deHydtase"/>
</dbReference>